<evidence type="ECO:0000256" key="2">
    <source>
        <dbReference type="SAM" id="SignalP"/>
    </source>
</evidence>
<dbReference type="OrthoDB" id="9802793at2"/>
<proteinExistence type="predicted"/>
<name>A0A5B9PET0_9BACT</name>
<keyword evidence="5" id="KW-1185">Reference proteome</keyword>
<feature type="domain" description="Amidohydrolase-related" evidence="3">
    <location>
        <begin position="651"/>
        <end position="972"/>
    </location>
</feature>
<evidence type="ECO:0000313" key="4">
    <source>
        <dbReference type="EMBL" id="QEG24039.1"/>
    </source>
</evidence>
<evidence type="ECO:0000259" key="3">
    <source>
        <dbReference type="Pfam" id="PF01979"/>
    </source>
</evidence>
<dbReference type="Proteomes" id="UP000322214">
    <property type="component" value="Chromosome"/>
</dbReference>
<feature type="compositionally biased region" description="Basic and acidic residues" evidence="1">
    <location>
        <begin position="1024"/>
        <end position="1044"/>
    </location>
</feature>
<feature type="region of interest" description="Disordered" evidence="1">
    <location>
        <begin position="527"/>
        <end position="567"/>
    </location>
</feature>
<dbReference type="InterPro" id="IPR032466">
    <property type="entry name" value="Metal_Hydrolase"/>
</dbReference>
<dbReference type="KEGG" id="mff:MFFC18_39500"/>
<dbReference type="PANTHER" id="PTHR43135">
    <property type="entry name" value="ALPHA-D-RIBOSE 1-METHYLPHOSPHONATE 5-TRIPHOSPHATE DIPHOSPHATASE"/>
    <property type="match status" value="1"/>
</dbReference>
<feature type="signal peptide" evidence="2">
    <location>
        <begin position="1"/>
        <end position="23"/>
    </location>
</feature>
<feature type="domain" description="Amidohydrolase-related" evidence="3">
    <location>
        <begin position="359"/>
        <end position="427"/>
    </location>
</feature>
<dbReference type="PANTHER" id="PTHR43135:SF3">
    <property type="entry name" value="ALPHA-D-RIBOSE 1-METHYLPHOSPHONATE 5-TRIPHOSPHATE DIPHOSPHATASE"/>
    <property type="match status" value="1"/>
</dbReference>
<dbReference type="InterPro" id="IPR006680">
    <property type="entry name" value="Amidohydro-rel"/>
</dbReference>
<dbReference type="AlphaFoldDB" id="A0A5B9PET0"/>
<evidence type="ECO:0000313" key="5">
    <source>
        <dbReference type="Proteomes" id="UP000322214"/>
    </source>
</evidence>
<dbReference type="EMBL" id="CP042912">
    <property type="protein sequence ID" value="QEG24039.1"/>
    <property type="molecule type" value="Genomic_DNA"/>
</dbReference>
<dbReference type="SUPFAM" id="SSF51556">
    <property type="entry name" value="Metallo-dependent hydrolases"/>
    <property type="match status" value="1"/>
</dbReference>
<protein>
    <submittedName>
        <fullName evidence="4">Imidazolonepropionase</fullName>
    </submittedName>
</protein>
<dbReference type="Gene3D" id="3.20.20.140">
    <property type="entry name" value="Metal-dependent hydrolases"/>
    <property type="match status" value="2"/>
</dbReference>
<dbReference type="GO" id="GO:0016810">
    <property type="term" value="F:hydrolase activity, acting on carbon-nitrogen (but not peptide) bonds"/>
    <property type="evidence" value="ECO:0007669"/>
    <property type="project" value="InterPro"/>
</dbReference>
<dbReference type="Pfam" id="PF01979">
    <property type="entry name" value="Amidohydro_1"/>
    <property type="match status" value="2"/>
</dbReference>
<dbReference type="STRING" id="980251.GCA_001642875_04150"/>
<dbReference type="SUPFAM" id="SSF51338">
    <property type="entry name" value="Composite domain of metallo-dependent hydrolases"/>
    <property type="match status" value="2"/>
</dbReference>
<reference evidence="4 5" key="1">
    <citation type="submission" date="2019-08" db="EMBL/GenBank/DDBJ databases">
        <title>Deep-cultivation of Planctomycetes and their phenomic and genomic characterization uncovers novel biology.</title>
        <authorList>
            <person name="Wiegand S."/>
            <person name="Jogler M."/>
            <person name="Boedeker C."/>
            <person name="Pinto D."/>
            <person name="Vollmers J."/>
            <person name="Rivas-Marin E."/>
            <person name="Kohn T."/>
            <person name="Peeters S.H."/>
            <person name="Heuer A."/>
            <person name="Rast P."/>
            <person name="Oberbeckmann S."/>
            <person name="Bunk B."/>
            <person name="Jeske O."/>
            <person name="Meyerdierks A."/>
            <person name="Storesund J.E."/>
            <person name="Kallscheuer N."/>
            <person name="Luecker S."/>
            <person name="Lage O.M."/>
            <person name="Pohl T."/>
            <person name="Merkel B.J."/>
            <person name="Hornburger P."/>
            <person name="Mueller R.-W."/>
            <person name="Bruemmer F."/>
            <person name="Labrenz M."/>
            <person name="Spormann A.M."/>
            <person name="Op den Camp H."/>
            <person name="Overmann J."/>
            <person name="Amann R."/>
            <person name="Jetten M.S.M."/>
            <person name="Mascher T."/>
            <person name="Medema M.H."/>
            <person name="Devos D.P."/>
            <person name="Kaster A.-K."/>
            <person name="Ovreas L."/>
            <person name="Rohde M."/>
            <person name="Galperin M.Y."/>
            <person name="Jogler C."/>
        </authorList>
    </citation>
    <scope>NUCLEOTIDE SEQUENCE [LARGE SCALE GENOMIC DNA]</scope>
    <source>
        <strain evidence="4 5">FC18</strain>
    </source>
</reference>
<sequence precursor="true">MPVFKSTANTLIFLLAMSSVLFAQSVDLPKVRNSRQVEGLYKNDPQLVAITGAMVTRFPGDEPSVESILIRNESIEAIGAGLTIPASAKTVDATGLHIYAGLIDAFHEIEVPFEADRGTGYWNDQVRPQVVVAESFKLKDLKTEDKRKAGFSTILCAPSDGVIKGQSALILMLDEEANQEEAVINPSFAHHFQLTVSRGRDSYPNSPMGAVALARQAMYDAKWYREASNSRAGQTESNDALQSLMLQVQYDRPAIFETSNELFSLRADRFAREFGLKNAILLGNGYEYRRIGAIAKTQRPIILPVNFPKPPEVGTPENAANVTLESLMHWEHAPKNPSALAKADVSFCLTSHGLKEDDNFLDKVRLAVKHGLSKSDALAAMTITPAKLFLADKLGKVESGFLANLVVTDKPLFEEDAQVVQTWVAGKQFETEDPKSDAVVWDVSTDAEAFAAARIQIDGQKIEIFKDADTGKKLKHSFQSESSIGGSFNGKDFGVEGWVQLSVTLIGEDSGVGDIVLPDGESIAIKMAKSEAGPLKKDDDEKDDDEKDDDEKDDDEEDKDDEDKDASKDGLKDIAAISKVNFPFGYAGVDAPVTEPDSVLIKDVTLWTCAADGVLENAAVLVSDGRIQSVFQKGVALPTADTIIDGTGMHLTPGIIDCHSHMATDSGVNESGQAITAEVRIGDMIDCDDMTIYRQLAGGVTTANILHGSANPIGGQNQVIKLRWGALDEEMKFKGAPEGVKFALGENVKQSNWDNPTNRYPQTRMGVEQIFDNAFEEAKTYRAKQQEFKTTGKGIPPRINLELEAIAEIVEGTRWIHCHSYRQDEILALIRLLDDHQIQIGTFQHILEGYKVADEMKKHGAMASAFADWWAYKYEVKDAIPHAGALMHQQGIVMSFNSDDRELGRRLNQEAAKAVRFGGLSFEEALKFVTINPAKQLRIENRVGSIEVGKDADLVLWNAHPLSNLAVAQQTWIDGKKYYDRDEDQQRHESFAKLKQQLVQKVLRSGEEMENEDAESTDPAKLWPRHDAFCGHQHHEGHDHDDHE</sequence>
<accession>A0A5B9PET0</accession>
<keyword evidence="2" id="KW-0732">Signal</keyword>
<dbReference type="RefSeq" id="WP_075082410.1">
    <property type="nucleotide sequence ID" value="NZ_CP042912.1"/>
</dbReference>
<feature type="region of interest" description="Disordered" evidence="1">
    <location>
        <begin position="1004"/>
        <end position="1044"/>
    </location>
</feature>
<dbReference type="InterPro" id="IPR011059">
    <property type="entry name" value="Metal-dep_hydrolase_composite"/>
</dbReference>
<dbReference type="InterPro" id="IPR051781">
    <property type="entry name" value="Metallo-dep_Hydrolase"/>
</dbReference>
<gene>
    <name evidence="4" type="ORF">MFFC18_39500</name>
</gene>
<dbReference type="CDD" id="cd01309">
    <property type="entry name" value="Met_dep_hydrolase_C"/>
    <property type="match status" value="1"/>
</dbReference>
<feature type="chain" id="PRO_5022826212" evidence="2">
    <location>
        <begin position="24"/>
        <end position="1044"/>
    </location>
</feature>
<evidence type="ECO:0000256" key="1">
    <source>
        <dbReference type="SAM" id="MobiDB-lite"/>
    </source>
</evidence>
<feature type="compositionally biased region" description="Acidic residues" evidence="1">
    <location>
        <begin position="540"/>
        <end position="564"/>
    </location>
</feature>
<organism evidence="4 5">
    <name type="scientific">Mariniblastus fucicola</name>
    <dbReference type="NCBI Taxonomy" id="980251"/>
    <lineage>
        <taxon>Bacteria</taxon>
        <taxon>Pseudomonadati</taxon>
        <taxon>Planctomycetota</taxon>
        <taxon>Planctomycetia</taxon>
        <taxon>Pirellulales</taxon>
        <taxon>Pirellulaceae</taxon>
        <taxon>Mariniblastus</taxon>
    </lineage>
</organism>